<feature type="domain" description="Response regulatory" evidence="2">
    <location>
        <begin position="2"/>
        <end position="113"/>
    </location>
</feature>
<dbReference type="EMBL" id="FNAI01000008">
    <property type="protein sequence ID" value="SDE64330.1"/>
    <property type="molecule type" value="Genomic_DNA"/>
</dbReference>
<feature type="domain" description="HTH LytTR-type" evidence="3">
    <location>
        <begin position="126"/>
        <end position="223"/>
    </location>
</feature>
<evidence type="ECO:0000259" key="3">
    <source>
        <dbReference type="PROSITE" id="PS50930"/>
    </source>
</evidence>
<dbReference type="GO" id="GO:0003677">
    <property type="term" value="F:DNA binding"/>
    <property type="evidence" value="ECO:0007669"/>
    <property type="project" value="InterPro"/>
</dbReference>
<dbReference type="Proteomes" id="UP000199072">
    <property type="component" value="Unassembled WGS sequence"/>
</dbReference>
<keyword evidence="5" id="KW-1185">Reference proteome</keyword>
<dbReference type="Gene3D" id="2.40.50.1020">
    <property type="entry name" value="LytTr DNA-binding domain"/>
    <property type="match status" value="1"/>
</dbReference>
<dbReference type="SMART" id="SM00448">
    <property type="entry name" value="REC"/>
    <property type="match status" value="1"/>
</dbReference>
<name>A0A1G7EKU3_9SPHI</name>
<dbReference type="STRING" id="1391627.SAMN05216464_10873"/>
<dbReference type="PROSITE" id="PS50110">
    <property type="entry name" value="RESPONSE_REGULATORY"/>
    <property type="match status" value="1"/>
</dbReference>
<dbReference type="PANTHER" id="PTHR37299">
    <property type="entry name" value="TRANSCRIPTIONAL REGULATOR-RELATED"/>
    <property type="match status" value="1"/>
</dbReference>
<dbReference type="RefSeq" id="WP_091150893.1">
    <property type="nucleotide sequence ID" value="NZ_FNAI01000008.1"/>
</dbReference>
<dbReference type="InterPro" id="IPR007492">
    <property type="entry name" value="LytTR_DNA-bd_dom"/>
</dbReference>
<proteinExistence type="predicted"/>
<dbReference type="PROSITE" id="PS50930">
    <property type="entry name" value="HTH_LYTTR"/>
    <property type="match status" value="1"/>
</dbReference>
<accession>A0A1G7EKU3</accession>
<evidence type="ECO:0000313" key="4">
    <source>
        <dbReference type="EMBL" id="SDE64330.1"/>
    </source>
</evidence>
<dbReference type="SUPFAM" id="SSF52172">
    <property type="entry name" value="CheY-like"/>
    <property type="match status" value="1"/>
</dbReference>
<dbReference type="Pfam" id="PF04397">
    <property type="entry name" value="LytTR"/>
    <property type="match status" value="1"/>
</dbReference>
<dbReference type="InterPro" id="IPR046947">
    <property type="entry name" value="LytR-like"/>
</dbReference>
<dbReference type="Pfam" id="PF00072">
    <property type="entry name" value="Response_reg"/>
    <property type="match status" value="1"/>
</dbReference>
<gene>
    <name evidence="4" type="ORF">SAMN05216464_10873</name>
</gene>
<dbReference type="SMART" id="SM00850">
    <property type="entry name" value="LytTR"/>
    <property type="match status" value="1"/>
</dbReference>
<sequence>MRYIIIEDEPLAAARVREFADKLTYLTFCGVFENAFSAMAYLKNNAVSLIFLDINIGQVSGIQFLEMAKPDCEVIILTAYQEYALKGFEMQVADYLLKPFTFERFCQATERVRGLQEKPELEKAFIFVKTQYRLEKVMLSELLYVEGARDYRRLHIGKQELMTLETFGELQEKLPGSRFIRVHKSYLVALDKIHSLERDFIRINNEMIPVSATYRKVLLEKIK</sequence>
<evidence type="ECO:0000256" key="1">
    <source>
        <dbReference type="PROSITE-ProRule" id="PRU00169"/>
    </source>
</evidence>
<dbReference type="Gene3D" id="3.40.50.2300">
    <property type="match status" value="1"/>
</dbReference>
<dbReference type="GO" id="GO:0000156">
    <property type="term" value="F:phosphorelay response regulator activity"/>
    <property type="evidence" value="ECO:0007669"/>
    <property type="project" value="InterPro"/>
</dbReference>
<reference evidence="4 5" key="1">
    <citation type="submission" date="2016-10" db="EMBL/GenBank/DDBJ databases">
        <authorList>
            <person name="de Groot N.N."/>
        </authorList>
    </citation>
    <scope>NUCLEOTIDE SEQUENCE [LARGE SCALE GENOMIC DNA]</scope>
    <source>
        <strain evidence="4 5">47C3B</strain>
    </source>
</reference>
<dbReference type="InterPro" id="IPR011006">
    <property type="entry name" value="CheY-like_superfamily"/>
</dbReference>
<dbReference type="OrthoDB" id="9787344at2"/>
<feature type="modified residue" description="4-aspartylphosphate" evidence="1">
    <location>
        <position position="53"/>
    </location>
</feature>
<keyword evidence="1" id="KW-0597">Phosphoprotein</keyword>
<dbReference type="AlphaFoldDB" id="A0A1G7EKU3"/>
<organism evidence="4 5">
    <name type="scientific">Mucilaginibacter pineti</name>
    <dbReference type="NCBI Taxonomy" id="1391627"/>
    <lineage>
        <taxon>Bacteria</taxon>
        <taxon>Pseudomonadati</taxon>
        <taxon>Bacteroidota</taxon>
        <taxon>Sphingobacteriia</taxon>
        <taxon>Sphingobacteriales</taxon>
        <taxon>Sphingobacteriaceae</taxon>
        <taxon>Mucilaginibacter</taxon>
    </lineage>
</organism>
<protein>
    <submittedName>
        <fullName evidence="4">Two component transcriptional regulator, LytTR family</fullName>
    </submittedName>
</protein>
<dbReference type="InterPro" id="IPR001789">
    <property type="entry name" value="Sig_transdc_resp-reg_receiver"/>
</dbReference>
<evidence type="ECO:0000259" key="2">
    <source>
        <dbReference type="PROSITE" id="PS50110"/>
    </source>
</evidence>
<evidence type="ECO:0000313" key="5">
    <source>
        <dbReference type="Proteomes" id="UP000199072"/>
    </source>
</evidence>
<dbReference type="PANTHER" id="PTHR37299:SF1">
    <property type="entry name" value="STAGE 0 SPORULATION PROTEIN A HOMOLOG"/>
    <property type="match status" value="1"/>
</dbReference>